<feature type="transmembrane region" description="Helical" evidence="7">
    <location>
        <begin position="355"/>
        <end position="374"/>
    </location>
</feature>
<feature type="transmembrane region" description="Helical" evidence="7">
    <location>
        <begin position="380"/>
        <end position="401"/>
    </location>
</feature>
<dbReference type="PANTHER" id="PTHR23513">
    <property type="entry name" value="INTEGRAL MEMBRANE EFFLUX PROTEIN-RELATED"/>
    <property type="match status" value="1"/>
</dbReference>
<evidence type="ECO:0000313" key="10">
    <source>
        <dbReference type="Proteomes" id="UP000481872"/>
    </source>
</evidence>
<dbReference type="InterPro" id="IPR011701">
    <property type="entry name" value="MFS"/>
</dbReference>
<dbReference type="GO" id="GO:0005886">
    <property type="term" value="C:plasma membrane"/>
    <property type="evidence" value="ECO:0007669"/>
    <property type="project" value="UniProtKB-SubCell"/>
</dbReference>
<feature type="domain" description="Major facilitator superfamily (MFS) profile" evidence="8">
    <location>
        <begin position="18"/>
        <end position="406"/>
    </location>
</feature>
<dbReference type="PRINTS" id="PR01988">
    <property type="entry name" value="EXPORTERBACE"/>
</dbReference>
<dbReference type="RefSeq" id="WP_199870597.1">
    <property type="nucleotide sequence ID" value="NZ_JAAGPU010000031.1"/>
</dbReference>
<dbReference type="CDD" id="cd06173">
    <property type="entry name" value="MFS_MefA_like"/>
    <property type="match status" value="1"/>
</dbReference>
<feature type="transmembrane region" description="Helical" evidence="7">
    <location>
        <begin position="263"/>
        <end position="281"/>
    </location>
</feature>
<dbReference type="Proteomes" id="UP000481872">
    <property type="component" value="Unassembled WGS sequence"/>
</dbReference>
<evidence type="ECO:0000256" key="4">
    <source>
        <dbReference type="ARBA" id="ARBA00022692"/>
    </source>
</evidence>
<feature type="transmembrane region" description="Helical" evidence="7">
    <location>
        <begin position="51"/>
        <end position="73"/>
    </location>
</feature>
<dbReference type="Pfam" id="PF07690">
    <property type="entry name" value="MFS_1"/>
    <property type="match status" value="1"/>
</dbReference>
<evidence type="ECO:0000256" key="5">
    <source>
        <dbReference type="ARBA" id="ARBA00022989"/>
    </source>
</evidence>
<sequence length="430" mass="48393">MGEIKPVKNEKIKLWNKNFFLLWQGQLVSVLGDVIYTIALDFWILDVTGSTAIMGLLSALTMLPRLILGPFAGVFVDRWDRKRIIVITDFIRGVFVTFVGIAALMGFIKVWMVFIVGIVNGLCSAFFNPTVMAVKPDIVHESKLVQANSATSLAQSGMDMVGNAVGGIIYVAIGAPYMFLFNGISYIFSSFTELFIDVPKLINKKNKISFKEDFKEGFKFIWNFKTLRDVFLCVCCINFFFNAGMILFIPYFKENKFLGIERYGYTMTIMAMGMVLGSILLSVFKLKKKHKFYIYKYSLTLWAVEIVLFPLIKNYNIIVFIMFTAALCIAVFNNIFNSTMILVIPKDKRGKVSAIASTLSMGLMPLGSLVGGFLGEIMKIKYALLVLYVMGLVVSIMCVSVKGSKDIIEFEGKENDIKNLINNTNNLYDM</sequence>
<feature type="transmembrane region" description="Helical" evidence="7">
    <location>
        <begin position="168"/>
        <end position="196"/>
    </location>
</feature>
<name>A0A6M0H8W2_9CLOT</name>
<keyword evidence="4 7" id="KW-0812">Transmembrane</keyword>
<dbReference type="InterPro" id="IPR020846">
    <property type="entry name" value="MFS_dom"/>
</dbReference>
<evidence type="ECO:0000256" key="7">
    <source>
        <dbReference type="SAM" id="Phobius"/>
    </source>
</evidence>
<organism evidence="9 10">
    <name type="scientific">Clostridium senegalense</name>
    <dbReference type="NCBI Taxonomy" id="1465809"/>
    <lineage>
        <taxon>Bacteria</taxon>
        <taxon>Bacillati</taxon>
        <taxon>Bacillota</taxon>
        <taxon>Clostridia</taxon>
        <taxon>Eubacteriales</taxon>
        <taxon>Clostridiaceae</taxon>
        <taxon>Clostridium</taxon>
    </lineage>
</organism>
<feature type="transmembrane region" description="Helical" evidence="7">
    <location>
        <begin position="293"/>
        <end position="312"/>
    </location>
</feature>
<dbReference type="PROSITE" id="PS50850">
    <property type="entry name" value="MFS"/>
    <property type="match status" value="1"/>
</dbReference>
<keyword evidence="10" id="KW-1185">Reference proteome</keyword>
<dbReference type="AlphaFoldDB" id="A0A6M0H8W2"/>
<dbReference type="InterPro" id="IPR022324">
    <property type="entry name" value="Bacilysin_exporter_BacE_put"/>
</dbReference>
<comment type="caution">
    <text evidence="9">The sequence shown here is derived from an EMBL/GenBank/DDBJ whole genome shotgun (WGS) entry which is preliminary data.</text>
</comment>
<keyword evidence="3" id="KW-1003">Cell membrane</keyword>
<feature type="transmembrane region" description="Helical" evidence="7">
    <location>
        <begin position="94"/>
        <end position="127"/>
    </location>
</feature>
<feature type="transmembrane region" description="Helical" evidence="7">
    <location>
        <begin position="318"/>
        <end position="343"/>
    </location>
</feature>
<feature type="transmembrane region" description="Helical" evidence="7">
    <location>
        <begin position="21"/>
        <end position="45"/>
    </location>
</feature>
<dbReference type="Gene3D" id="1.20.1250.20">
    <property type="entry name" value="MFS general substrate transporter like domains"/>
    <property type="match status" value="1"/>
</dbReference>
<evidence type="ECO:0000256" key="2">
    <source>
        <dbReference type="ARBA" id="ARBA00022448"/>
    </source>
</evidence>
<evidence type="ECO:0000256" key="3">
    <source>
        <dbReference type="ARBA" id="ARBA00022475"/>
    </source>
</evidence>
<dbReference type="InterPro" id="IPR036259">
    <property type="entry name" value="MFS_trans_sf"/>
</dbReference>
<gene>
    <name evidence="9" type="ORF">G3M99_14445</name>
</gene>
<comment type="subcellular location">
    <subcellularLocation>
        <location evidence="1">Cell membrane</location>
        <topology evidence="1">Multi-pass membrane protein</topology>
    </subcellularLocation>
</comment>
<reference evidence="9 10" key="1">
    <citation type="submission" date="2020-02" db="EMBL/GenBank/DDBJ databases">
        <title>Genome assembly of a novel Clostridium senegalense strain.</title>
        <authorList>
            <person name="Gupta T.B."/>
            <person name="Jauregui R."/>
            <person name="Maclean P."/>
            <person name="Nawarathana A."/>
            <person name="Brightwell G."/>
        </authorList>
    </citation>
    <scope>NUCLEOTIDE SEQUENCE [LARGE SCALE GENOMIC DNA]</scope>
    <source>
        <strain evidence="9 10">AGRFS4</strain>
    </source>
</reference>
<evidence type="ECO:0000313" key="9">
    <source>
        <dbReference type="EMBL" id="NEU06032.1"/>
    </source>
</evidence>
<keyword evidence="6 7" id="KW-0472">Membrane</keyword>
<dbReference type="GO" id="GO:0022857">
    <property type="term" value="F:transmembrane transporter activity"/>
    <property type="evidence" value="ECO:0007669"/>
    <property type="project" value="InterPro"/>
</dbReference>
<feature type="transmembrane region" description="Helical" evidence="7">
    <location>
        <begin position="230"/>
        <end position="251"/>
    </location>
</feature>
<evidence type="ECO:0000259" key="8">
    <source>
        <dbReference type="PROSITE" id="PS50850"/>
    </source>
</evidence>
<keyword evidence="2" id="KW-0813">Transport</keyword>
<proteinExistence type="predicted"/>
<dbReference type="EMBL" id="JAAGPU010000031">
    <property type="protein sequence ID" value="NEU06032.1"/>
    <property type="molecule type" value="Genomic_DNA"/>
</dbReference>
<keyword evidence="5 7" id="KW-1133">Transmembrane helix</keyword>
<evidence type="ECO:0000256" key="1">
    <source>
        <dbReference type="ARBA" id="ARBA00004651"/>
    </source>
</evidence>
<dbReference type="SUPFAM" id="SSF103473">
    <property type="entry name" value="MFS general substrate transporter"/>
    <property type="match status" value="1"/>
</dbReference>
<accession>A0A6M0H8W2</accession>
<evidence type="ECO:0000256" key="6">
    <source>
        <dbReference type="ARBA" id="ARBA00023136"/>
    </source>
</evidence>
<protein>
    <submittedName>
        <fullName evidence="9">MFS transporter</fullName>
    </submittedName>
</protein>
<dbReference type="PANTHER" id="PTHR23513:SF6">
    <property type="entry name" value="MAJOR FACILITATOR SUPERFAMILY ASSOCIATED DOMAIN-CONTAINING PROTEIN"/>
    <property type="match status" value="1"/>
</dbReference>